<dbReference type="InterPro" id="IPR002100">
    <property type="entry name" value="TF_MADSbox"/>
</dbReference>
<dbReference type="AlphaFoldDB" id="A0ABD2ZSH5"/>
<dbReference type="SUPFAM" id="SSF55455">
    <property type="entry name" value="SRF-like"/>
    <property type="match status" value="1"/>
</dbReference>
<dbReference type="PROSITE" id="PS50066">
    <property type="entry name" value="MADS_BOX_2"/>
    <property type="match status" value="1"/>
</dbReference>
<dbReference type="GO" id="GO:0005634">
    <property type="term" value="C:nucleus"/>
    <property type="evidence" value="ECO:0007669"/>
    <property type="project" value="UniProtKB-SubCell"/>
</dbReference>
<evidence type="ECO:0000256" key="3">
    <source>
        <dbReference type="ARBA" id="ARBA00023125"/>
    </source>
</evidence>
<feature type="domain" description="MADS-box" evidence="7">
    <location>
        <begin position="32"/>
        <end position="92"/>
    </location>
</feature>
<dbReference type="SMART" id="SM00432">
    <property type="entry name" value="MADS"/>
    <property type="match status" value="1"/>
</dbReference>
<dbReference type="GO" id="GO:0045893">
    <property type="term" value="P:positive regulation of DNA-templated transcription"/>
    <property type="evidence" value="ECO:0007669"/>
    <property type="project" value="UniProtKB-ARBA"/>
</dbReference>
<dbReference type="PRINTS" id="PR00404">
    <property type="entry name" value="MADSDOMAIN"/>
</dbReference>
<protein>
    <recommendedName>
        <fullName evidence="7">MADS-box domain-containing protein</fullName>
    </recommendedName>
</protein>
<sequence>MLPTRDGKWLDGLSLVTLRAMETTTIIKQKSAGRRKIEIKKIEKKSNLQVTFSKRRKGLFKKAAELSVLSGADVGVIVQSPAGKIFATGSRASIDAIIDRYLAGTSNNNQFHQVVSVDQLVEEKKYGEIVKKIEEEKAKEKCLMESMVDNAKGFRRDLAIEDHLTLNDLVERMAAMEELKKNVERKIEKMSKAKAIIDNEGSENLLIPNAILFTKSAWVGSISGIHLVRCLLKRFSLLEKWVPVLPESLQNVVITDSRKQGKLDLGEDDVVALRNGDTDFGGLEGITRFWQSPLLKLPLSGCVMKMVTLLICKVKDTDYDDFLMVKQAFGGKGEEVFVEAASELLKKEVVLEI</sequence>
<dbReference type="PANTHER" id="PTHR11945">
    <property type="entry name" value="MADS BOX PROTEIN"/>
    <property type="match status" value="1"/>
</dbReference>
<dbReference type="Proteomes" id="UP001630127">
    <property type="component" value="Unassembled WGS sequence"/>
</dbReference>
<dbReference type="Pfam" id="PF00319">
    <property type="entry name" value="SRF-TF"/>
    <property type="match status" value="1"/>
</dbReference>
<organism evidence="8 9">
    <name type="scientific">Cinchona calisaya</name>
    <dbReference type="NCBI Taxonomy" id="153742"/>
    <lineage>
        <taxon>Eukaryota</taxon>
        <taxon>Viridiplantae</taxon>
        <taxon>Streptophyta</taxon>
        <taxon>Embryophyta</taxon>
        <taxon>Tracheophyta</taxon>
        <taxon>Spermatophyta</taxon>
        <taxon>Magnoliopsida</taxon>
        <taxon>eudicotyledons</taxon>
        <taxon>Gunneridae</taxon>
        <taxon>Pentapetalae</taxon>
        <taxon>asterids</taxon>
        <taxon>lamiids</taxon>
        <taxon>Gentianales</taxon>
        <taxon>Rubiaceae</taxon>
        <taxon>Cinchonoideae</taxon>
        <taxon>Cinchoneae</taxon>
        <taxon>Cinchona</taxon>
    </lineage>
</organism>
<proteinExistence type="predicted"/>
<keyword evidence="6" id="KW-0175">Coiled coil</keyword>
<gene>
    <name evidence="8" type="ORF">ACH5RR_015193</name>
</gene>
<evidence type="ECO:0000256" key="2">
    <source>
        <dbReference type="ARBA" id="ARBA00023015"/>
    </source>
</evidence>
<evidence type="ECO:0000313" key="8">
    <source>
        <dbReference type="EMBL" id="KAL3522359.1"/>
    </source>
</evidence>
<comment type="caution">
    <text evidence="8">The sequence shown here is derived from an EMBL/GenBank/DDBJ whole genome shotgun (WGS) entry which is preliminary data.</text>
</comment>
<evidence type="ECO:0000256" key="1">
    <source>
        <dbReference type="ARBA" id="ARBA00004123"/>
    </source>
</evidence>
<accession>A0ABD2ZSH5</accession>
<dbReference type="Gene3D" id="3.40.1810.10">
    <property type="entry name" value="Transcription factor, MADS-box"/>
    <property type="match status" value="1"/>
</dbReference>
<keyword evidence="2" id="KW-0805">Transcription regulation</keyword>
<evidence type="ECO:0000313" key="9">
    <source>
        <dbReference type="Proteomes" id="UP001630127"/>
    </source>
</evidence>
<keyword evidence="5" id="KW-0539">Nucleus</keyword>
<keyword evidence="4" id="KW-0804">Transcription</keyword>
<name>A0ABD2ZSH5_9GENT</name>
<evidence type="ECO:0000256" key="6">
    <source>
        <dbReference type="SAM" id="Coils"/>
    </source>
</evidence>
<dbReference type="EMBL" id="JBJUIK010000007">
    <property type="protein sequence ID" value="KAL3522359.1"/>
    <property type="molecule type" value="Genomic_DNA"/>
</dbReference>
<dbReference type="GO" id="GO:0003677">
    <property type="term" value="F:DNA binding"/>
    <property type="evidence" value="ECO:0007669"/>
    <property type="project" value="UniProtKB-KW"/>
</dbReference>
<comment type="subcellular location">
    <subcellularLocation>
        <location evidence="1">Nucleus</location>
    </subcellularLocation>
</comment>
<evidence type="ECO:0000259" key="7">
    <source>
        <dbReference type="PROSITE" id="PS50066"/>
    </source>
</evidence>
<dbReference type="InterPro" id="IPR036879">
    <property type="entry name" value="TF_MADSbox_sf"/>
</dbReference>
<feature type="coiled-coil region" evidence="6">
    <location>
        <begin position="130"/>
        <end position="200"/>
    </location>
</feature>
<evidence type="ECO:0000256" key="5">
    <source>
        <dbReference type="ARBA" id="ARBA00023242"/>
    </source>
</evidence>
<evidence type="ECO:0000256" key="4">
    <source>
        <dbReference type="ARBA" id="ARBA00023163"/>
    </source>
</evidence>
<keyword evidence="9" id="KW-1185">Reference proteome</keyword>
<keyword evidence="3" id="KW-0238">DNA-binding</keyword>
<dbReference type="PANTHER" id="PTHR11945:SF534">
    <property type="entry name" value="MYOCYTE-SPECIFIC ENHANCER FACTOR 2"/>
    <property type="match status" value="1"/>
</dbReference>
<reference evidence="8 9" key="1">
    <citation type="submission" date="2024-11" db="EMBL/GenBank/DDBJ databases">
        <title>A near-complete genome assembly of Cinchona calisaya.</title>
        <authorList>
            <person name="Lian D.C."/>
            <person name="Zhao X.W."/>
            <person name="Wei L."/>
        </authorList>
    </citation>
    <scope>NUCLEOTIDE SEQUENCE [LARGE SCALE GENOMIC DNA]</scope>
    <source>
        <tissue evidence="8">Nenye</tissue>
    </source>
</reference>